<dbReference type="Proteomes" id="UP001381003">
    <property type="component" value="Chromosome"/>
</dbReference>
<dbReference type="RefSeq" id="WP_068426240.1">
    <property type="nucleotide sequence ID" value="NZ_CP104874.1"/>
</dbReference>
<dbReference type="InterPro" id="IPR012309">
    <property type="entry name" value="DNA_ligase_ATP-dep_C"/>
</dbReference>
<dbReference type="PROSITE" id="PS50160">
    <property type="entry name" value="DNA_LIGASE_A3"/>
    <property type="match status" value="1"/>
</dbReference>
<evidence type="ECO:0000256" key="4">
    <source>
        <dbReference type="ARBA" id="ARBA00034003"/>
    </source>
</evidence>
<feature type="domain" description="ATP-dependent DNA ligase family profile" evidence="5">
    <location>
        <begin position="98"/>
        <end position="187"/>
    </location>
</feature>
<dbReference type="InterPro" id="IPR014146">
    <property type="entry name" value="LigD_ligase_dom"/>
</dbReference>
<evidence type="ECO:0000256" key="3">
    <source>
        <dbReference type="ARBA" id="ARBA00022598"/>
    </source>
</evidence>
<dbReference type="SUPFAM" id="SSF56091">
    <property type="entry name" value="DNA ligase/mRNA capping enzyme, catalytic domain"/>
    <property type="match status" value="1"/>
</dbReference>
<keyword evidence="7" id="KW-1185">Reference proteome</keyword>
<gene>
    <name evidence="6" type="primary">ligD</name>
    <name evidence="6" type="ORF">N5P18_10205</name>
</gene>
<dbReference type="InterPro" id="IPR050191">
    <property type="entry name" value="ATP-dep_DNA_ligase"/>
</dbReference>
<evidence type="ECO:0000313" key="6">
    <source>
        <dbReference type="EMBL" id="WWF04072.1"/>
    </source>
</evidence>
<organism evidence="6 7">
    <name type="scientific">Janibacter terrae</name>
    <dbReference type="NCBI Taxonomy" id="103817"/>
    <lineage>
        <taxon>Bacteria</taxon>
        <taxon>Bacillati</taxon>
        <taxon>Actinomycetota</taxon>
        <taxon>Actinomycetes</taxon>
        <taxon>Micrococcales</taxon>
        <taxon>Intrasporangiaceae</taxon>
        <taxon>Janibacter</taxon>
    </lineage>
</organism>
<dbReference type="NCBIfam" id="TIGR02779">
    <property type="entry name" value="NHEJ_ligase_lig"/>
    <property type="match status" value="1"/>
</dbReference>
<evidence type="ECO:0000256" key="1">
    <source>
        <dbReference type="ARBA" id="ARBA00007572"/>
    </source>
</evidence>
<protein>
    <recommendedName>
        <fullName evidence="2">DNA ligase (ATP)</fullName>
        <ecNumber evidence="2">6.5.1.1</ecNumber>
    </recommendedName>
</protein>
<keyword evidence="3 6" id="KW-0436">Ligase</keyword>
<dbReference type="EMBL" id="CP104874">
    <property type="protein sequence ID" value="WWF04072.1"/>
    <property type="molecule type" value="Genomic_DNA"/>
</dbReference>
<comment type="catalytic activity">
    <reaction evidence="4">
        <text>ATP + (deoxyribonucleotide)n-3'-hydroxyl + 5'-phospho-(deoxyribonucleotide)m = (deoxyribonucleotide)n+m + AMP + diphosphate.</text>
        <dbReference type="EC" id="6.5.1.1"/>
    </reaction>
</comment>
<dbReference type="Pfam" id="PF01068">
    <property type="entry name" value="DNA_ligase_A_M"/>
    <property type="match status" value="1"/>
</dbReference>
<dbReference type="SUPFAM" id="SSF50249">
    <property type="entry name" value="Nucleic acid-binding proteins"/>
    <property type="match status" value="1"/>
</dbReference>
<dbReference type="InterPro" id="IPR012310">
    <property type="entry name" value="DNA_ligase_ATP-dep_cent"/>
</dbReference>
<dbReference type="CDD" id="cd07906">
    <property type="entry name" value="Adenylation_DNA_ligase_LigD_LigC"/>
    <property type="match status" value="1"/>
</dbReference>
<evidence type="ECO:0000313" key="7">
    <source>
        <dbReference type="Proteomes" id="UP001381003"/>
    </source>
</evidence>
<proteinExistence type="inferred from homology"/>
<dbReference type="PANTHER" id="PTHR45674">
    <property type="entry name" value="DNA LIGASE 1/3 FAMILY MEMBER"/>
    <property type="match status" value="1"/>
</dbReference>
<dbReference type="PANTHER" id="PTHR45674:SF4">
    <property type="entry name" value="DNA LIGASE 1"/>
    <property type="match status" value="1"/>
</dbReference>
<reference evidence="6 7" key="1">
    <citation type="submission" date="2022-09" db="EMBL/GenBank/DDBJ databases">
        <title>Complete genome sequence of Janibacter terrae strain COS04-44, PCL-degrading bacteria isolated from oil spilled coast.</title>
        <authorList>
            <person name="Park H."/>
            <person name="Kim J.Y."/>
            <person name="An S.H."/>
            <person name="Lee C.M."/>
            <person name="Weon H.-Y."/>
        </authorList>
    </citation>
    <scope>NUCLEOTIDE SEQUENCE [LARGE SCALE GENOMIC DNA]</scope>
    <source>
        <strain evidence="6 7">COS04-44</strain>
    </source>
</reference>
<dbReference type="Gene3D" id="3.30.470.30">
    <property type="entry name" value="DNA ligase/mRNA capping enzyme"/>
    <property type="match status" value="1"/>
</dbReference>
<evidence type="ECO:0000259" key="5">
    <source>
        <dbReference type="PROSITE" id="PS50160"/>
    </source>
</evidence>
<evidence type="ECO:0000256" key="2">
    <source>
        <dbReference type="ARBA" id="ARBA00012727"/>
    </source>
</evidence>
<dbReference type="Pfam" id="PF04679">
    <property type="entry name" value="DNA_ligase_A_C"/>
    <property type="match status" value="1"/>
</dbReference>
<dbReference type="Gene3D" id="3.30.1490.70">
    <property type="match status" value="1"/>
</dbReference>
<dbReference type="EC" id="6.5.1.1" evidence="2"/>
<sequence length="311" mass="33328">MRPMLATATESVPAGPGWAHEVKWDGMRVIAEAKGGGLTLTSRTGRDVTVSFPELVPLADLYDDMVLDGEVVALEDGRPSFGALAERMHVTDARRAARAAVARPVTYMVFDVLRLLGQDLTGQPWTARRALLEQLELEGTRWQTPPVHDDGAGLLAATAEQGLEGIVSKRRTSLYHPGRRSTDWLKLPHRASESVVVCGWRPETGGVALGSVLVGEPGGSGWEFAGRVGSGLAGRAGASLLTRLRPLERAGPPFVTEVPREDARGTTWVEPEVVIDVASLGRSSGGRLRQPSYLRVRSDLTAADLRETSGA</sequence>
<dbReference type="Gene3D" id="2.40.50.140">
    <property type="entry name" value="Nucleic acid-binding proteins"/>
    <property type="match status" value="1"/>
</dbReference>
<accession>A0ABZ2F9W7</accession>
<comment type="similarity">
    <text evidence="1">Belongs to the ATP-dependent DNA ligase family.</text>
</comment>
<name>A0ABZ2F9W7_9MICO</name>
<dbReference type="GO" id="GO:0016874">
    <property type="term" value="F:ligase activity"/>
    <property type="evidence" value="ECO:0007669"/>
    <property type="project" value="UniProtKB-KW"/>
</dbReference>
<dbReference type="InterPro" id="IPR012340">
    <property type="entry name" value="NA-bd_OB-fold"/>
</dbReference>
<dbReference type="CDD" id="cd07971">
    <property type="entry name" value="OBF_DNA_ligase_LigD"/>
    <property type="match status" value="1"/>
</dbReference>